<dbReference type="PANTHER" id="PTHR11606">
    <property type="entry name" value="GLUTAMATE DEHYDROGENASE"/>
    <property type="match status" value="1"/>
</dbReference>
<dbReference type="PROSITE" id="PS50088">
    <property type="entry name" value="ANK_REPEAT"/>
    <property type="match status" value="1"/>
</dbReference>
<dbReference type="GO" id="GO:0006538">
    <property type="term" value="P:L-glutamate catabolic process"/>
    <property type="evidence" value="ECO:0007669"/>
    <property type="project" value="TreeGrafter"/>
</dbReference>
<dbReference type="InterPro" id="IPR006096">
    <property type="entry name" value="Glu/Leu/Phe/Val/Trp_DH_C"/>
</dbReference>
<dbReference type="Pfam" id="PF00208">
    <property type="entry name" value="ELFV_dehydrog"/>
    <property type="match status" value="1"/>
</dbReference>
<dbReference type="Proteomes" id="UP000007800">
    <property type="component" value="Unassembled WGS sequence"/>
</dbReference>
<evidence type="ECO:0000256" key="2">
    <source>
        <dbReference type="ARBA" id="ARBA00023002"/>
    </source>
</evidence>
<dbReference type="EMBL" id="GG677702">
    <property type="protein sequence ID" value="EER10247.1"/>
    <property type="molecule type" value="Genomic_DNA"/>
</dbReference>
<gene>
    <name evidence="6" type="ORF">Pmar_PMAR019766</name>
</gene>
<organism evidence="7">
    <name type="scientific">Perkinsus marinus (strain ATCC 50983 / TXsc)</name>
    <dbReference type="NCBI Taxonomy" id="423536"/>
    <lineage>
        <taxon>Eukaryota</taxon>
        <taxon>Sar</taxon>
        <taxon>Alveolata</taxon>
        <taxon>Perkinsozoa</taxon>
        <taxon>Perkinsea</taxon>
        <taxon>Perkinsida</taxon>
        <taxon>Perkinsidae</taxon>
        <taxon>Perkinsus</taxon>
    </lineage>
</organism>
<name>C5KZ32_PERM5</name>
<comment type="similarity">
    <text evidence="1">Belongs to the Glu/Leu/Phe/Val dehydrogenases family.</text>
</comment>
<dbReference type="InParanoid" id="C5KZ32"/>
<evidence type="ECO:0000259" key="5">
    <source>
        <dbReference type="SMART" id="SM00839"/>
    </source>
</evidence>
<evidence type="ECO:0000256" key="3">
    <source>
        <dbReference type="ARBA" id="ARBA00023027"/>
    </source>
</evidence>
<dbReference type="SMART" id="SM00839">
    <property type="entry name" value="ELFV_dehydrog"/>
    <property type="match status" value="1"/>
</dbReference>
<dbReference type="PROSITE" id="PS50297">
    <property type="entry name" value="ANK_REP_REGION"/>
    <property type="match status" value="1"/>
</dbReference>
<sequence length="1128" mass="126859">MDSPTTSVVSSFLEAAYQGDMNRMKELMASNSGLSVNVQDYDKRTPLHLAAAGGHMDAVQYLLGEGAQLKTDRFGMLPIHDAVVNHHSDIKEVLGQLDLKCDDAMCYLSPEKEEALKEQVKNTNISLTPEDLETKMTQVFSIIMKEGVLAAGSLWQEIVYYFTELGLHPSYFKHFTSAEIARHIHCLIAAKKVAQATKSDYIHFEIEEADSAFYLTTMEPEKIAITDAKVAEYINTAKDCGYTITFLKSEKAPMAEGKFPLGVFVVDKQQFESGVKFENMMDKSDLQLVATPKFLEERSVEVQKLYQDLIDETMATRNTVVKVFDAPADLVQKSGAQVLQFAAFDVDRTGRAYISEINECFRSHNVEPKRFYVDSFANGIVTYTCFFDPTFQGEALEKLAQTLRYVSHFKHNPRKSGLVWELVLNNKITPEHAIFLISAAKFIFSFFPKETEEYLALADYFESDPSKKSELDTLFRDTMANAITYERIYDALTSNYELTLPMFDDFKKVATGLCKPFYNEELAAKVDDQVGSRFDAKILKTLLKLSAHLQMTNFFKAGTASAIAMRFDGEVLADRPRTLFSRIPYAVYLVVGRSFYGFHIRFTEIARGGIRLILSRNRQVYKKNCATLLEENYNLAFTQQLKNKDIPEGGSKGTILMDMDSQNLNTSGRDAFNSYVDALLDCILAKETGLYSNLSKPEMLFFGPDENTAGFMKLGALRAKARGYKYWKSLTTGKSAVLGGIPHDKYAMTTNSIHPYATELLNKLGVEESKLTKVMSGGPDGDLGSNEILISKDKTIAICDGTGVAYDPQGLNREELTRLAHLRVGVANFSRDKLSSDPKAFLVTIDDKDVTLPNGDHFKSGVEVRNHFPEMEYFSADLFIPCGGRPGTINIGNVDKTMFNPETKELKFKYVVEGANLFLTDDARRYLEDAGVQLFKDASTNKGGVTSSSMEVFAALCMDTADHDKFLCSRDETSAPPEFYEQYVQEILAAVRHNAKMEFNGIWKTNHEVKYPDGSRYIRKTDATILLSKKINDMQSYILGVLEEHDPENDWMVRAVLRRCVPRLLLVHCGLDKIVENTPEAYLNAMVATWIADEFVYSNGLQTSEFAFFQFMRSLEEKSEGEVTPCTM</sequence>
<keyword evidence="7" id="KW-1185">Reference proteome</keyword>
<dbReference type="Gene3D" id="1.25.40.20">
    <property type="entry name" value="Ankyrin repeat-containing domain"/>
    <property type="match status" value="1"/>
</dbReference>
<dbReference type="SUPFAM" id="SSF51735">
    <property type="entry name" value="NAD(P)-binding Rossmann-fold domains"/>
    <property type="match status" value="1"/>
</dbReference>
<evidence type="ECO:0000313" key="6">
    <source>
        <dbReference type="EMBL" id="EER10247.1"/>
    </source>
</evidence>
<dbReference type="RefSeq" id="XP_002778452.1">
    <property type="nucleotide sequence ID" value="XM_002778406.1"/>
</dbReference>
<dbReference type="Pfam" id="PF12796">
    <property type="entry name" value="Ank_2"/>
    <property type="match status" value="1"/>
</dbReference>
<keyword evidence="4" id="KW-0040">ANK repeat</keyword>
<dbReference type="InterPro" id="IPR036291">
    <property type="entry name" value="NAD(P)-bd_dom_sf"/>
</dbReference>
<dbReference type="InterPro" id="IPR055480">
    <property type="entry name" value="NAD-GDH_N"/>
</dbReference>
<accession>C5KZ32</accession>
<dbReference type="InterPro" id="IPR002110">
    <property type="entry name" value="Ankyrin_rpt"/>
</dbReference>
<feature type="domain" description="Glutamate/phenylalanine/leucine/valine/L-tryptophan dehydrogenase C-terminal" evidence="5">
    <location>
        <begin position="740"/>
        <end position="1010"/>
    </location>
</feature>
<dbReference type="OrthoDB" id="432117at2759"/>
<dbReference type="GeneID" id="9038826"/>
<keyword evidence="3" id="KW-0520">NAD</keyword>
<dbReference type="InterPro" id="IPR046346">
    <property type="entry name" value="Aminoacid_DH-like_N_sf"/>
</dbReference>
<evidence type="ECO:0000313" key="7">
    <source>
        <dbReference type="Proteomes" id="UP000007800"/>
    </source>
</evidence>
<protein>
    <submittedName>
        <fullName evidence="6">NAD-specific glutamate dehydrogenase, putative</fullName>
    </submittedName>
</protein>
<dbReference type="SUPFAM" id="SSF48403">
    <property type="entry name" value="Ankyrin repeat"/>
    <property type="match status" value="1"/>
</dbReference>
<dbReference type="PANTHER" id="PTHR11606:SF24">
    <property type="entry name" value="NAD-SPECIFIC GLUTAMATE DEHYDROGENASE"/>
    <property type="match status" value="1"/>
</dbReference>
<dbReference type="FunCoup" id="C5KZ32">
    <property type="interactions" value="30"/>
</dbReference>
<dbReference type="SUPFAM" id="SSF53223">
    <property type="entry name" value="Aminoacid dehydrogenase-like, N-terminal domain"/>
    <property type="match status" value="1"/>
</dbReference>
<proteinExistence type="inferred from homology"/>
<dbReference type="InterPro" id="IPR036770">
    <property type="entry name" value="Ankyrin_rpt-contain_sf"/>
</dbReference>
<dbReference type="Pfam" id="PF23147">
    <property type="entry name" value="GDH2_N"/>
    <property type="match status" value="1"/>
</dbReference>
<evidence type="ECO:0000256" key="1">
    <source>
        <dbReference type="ARBA" id="ARBA00006382"/>
    </source>
</evidence>
<dbReference type="GO" id="GO:0005739">
    <property type="term" value="C:mitochondrion"/>
    <property type="evidence" value="ECO:0007669"/>
    <property type="project" value="TreeGrafter"/>
</dbReference>
<dbReference type="GO" id="GO:0004352">
    <property type="term" value="F:glutamate dehydrogenase (NAD+) activity"/>
    <property type="evidence" value="ECO:0007669"/>
    <property type="project" value="TreeGrafter"/>
</dbReference>
<dbReference type="AlphaFoldDB" id="C5KZ32"/>
<dbReference type="Pfam" id="PF23152">
    <property type="entry name" value="GDH_2nd"/>
    <property type="match status" value="1"/>
</dbReference>
<keyword evidence="2" id="KW-0560">Oxidoreductase</keyword>
<dbReference type="InterPro" id="IPR056365">
    <property type="entry name" value="NAD-GDH_2nd"/>
</dbReference>
<dbReference type="SMART" id="SM00248">
    <property type="entry name" value="ANK"/>
    <property type="match status" value="2"/>
</dbReference>
<feature type="repeat" description="ANK" evidence="4">
    <location>
        <begin position="42"/>
        <end position="74"/>
    </location>
</feature>
<evidence type="ECO:0000256" key="4">
    <source>
        <dbReference type="PROSITE-ProRule" id="PRU00023"/>
    </source>
</evidence>
<reference evidence="6 7" key="1">
    <citation type="submission" date="2008-07" db="EMBL/GenBank/DDBJ databases">
        <authorList>
            <person name="El-Sayed N."/>
            <person name="Caler E."/>
            <person name="Inman J."/>
            <person name="Amedeo P."/>
            <person name="Hass B."/>
            <person name="Wortman J."/>
        </authorList>
    </citation>
    <scope>NUCLEOTIDE SEQUENCE [LARGE SCALE GENOMIC DNA]</scope>
    <source>
        <strain evidence="7">ATCC 50983 / TXsc</strain>
    </source>
</reference>
<dbReference type="Gene3D" id="3.40.50.720">
    <property type="entry name" value="NAD(P)-binding Rossmann-like Domain"/>
    <property type="match status" value="1"/>
</dbReference>